<dbReference type="GO" id="GO:0006508">
    <property type="term" value="P:proteolysis"/>
    <property type="evidence" value="ECO:0007669"/>
    <property type="project" value="InterPro"/>
</dbReference>
<dbReference type="OrthoDB" id="7468414at2759"/>
<keyword evidence="3" id="KW-0378">Hydrolase</keyword>
<dbReference type="PANTHER" id="PTHR24258">
    <property type="entry name" value="SERINE PROTEASE-RELATED"/>
    <property type="match status" value="1"/>
</dbReference>
<dbReference type="GO" id="GO:0004252">
    <property type="term" value="F:serine-type endopeptidase activity"/>
    <property type="evidence" value="ECO:0007669"/>
    <property type="project" value="InterPro"/>
</dbReference>
<organism evidence="3 4">
    <name type="scientific">Drosophila virilis</name>
    <name type="common">Fruit fly</name>
    <dbReference type="NCBI Taxonomy" id="7244"/>
    <lineage>
        <taxon>Eukaryota</taxon>
        <taxon>Metazoa</taxon>
        <taxon>Ecdysozoa</taxon>
        <taxon>Arthropoda</taxon>
        <taxon>Hexapoda</taxon>
        <taxon>Insecta</taxon>
        <taxon>Pterygota</taxon>
        <taxon>Neoptera</taxon>
        <taxon>Endopterygota</taxon>
        <taxon>Diptera</taxon>
        <taxon>Brachycera</taxon>
        <taxon>Muscomorpha</taxon>
        <taxon>Ephydroidea</taxon>
        <taxon>Drosophilidae</taxon>
        <taxon>Drosophila</taxon>
    </lineage>
</organism>
<dbReference type="InParanoid" id="B4M8U6"/>
<accession>B4M8U6</accession>
<dbReference type="InterPro" id="IPR009003">
    <property type="entry name" value="Peptidase_S1_PA"/>
</dbReference>
<reference evidence="3 4" key="1">
    <citation type="journal article" date="2007" name="Nature">
        <title>Evolution of genes and genomes on the Drosophila phylogeny.</title>
        <authorList>
            <consortium name="Drosophila 12 Genomes Consortium"/>
            <person name="Clark A.G."/>
            <person name="Eisen M.B."/>
            <person name="Smith D.R."/>
            <person name="Bergman C.M."/>
            <person name="Oliver B."/>
            <person name="Markow T.A."/>
            <person name="Kaufman T.C."/>
            <person name="Kellis M."/>
            <person name="Gelbart W."/>
            <person name="Iyer V.N."/>
            <person name="Pollard D.A."/>
            <person name="Sackton T.B."/>
            <person name="Larracuente A.M."/>
            <person name="Singh N.D."/>
            <person name="Abad J.P."/>
            <person name="Abt D.N."/>
            <person name="Adryan B."/>
            <person name="Aguade M."/>
            <person name="Akashi H."/>
            <person name="Anderson W.W."/>
            <person name="Aquadro C.F."/>
            <person name="Ardell D.H."/>
            <person name="Arguello R."/>
            <person name="Artieri C.G."/>
            <person name="Barbash D.A."/>
            <person name="Barker D."/>
            <person name="Barsanti P."/>
            <person name="Batterham P."/>
            <person name="Batzoglou S."/>
            <person name="Begun D."/>
            <person name="Bhutkar A."/>
            <person name="Blanco E."/>
            <person name="Bosak S.A."/>
            <person name="Bradley R.K."/>
            <person name="Brand A.D."/>
            <person name="Brent M.R."/>
            <person name="Brooks A.N."/>
            <person name="Brown R.H."/>
            <person name="Butlin R.K."/>
            <person name="Caggese C."/>
            <person name="Calvi B.R."/>
            <person name="Bernardo de Carvalho A."/>
            <person name="Caspi A."/>
            <person name="Castrezana S."/>
            <person name="Celniker S.E."/>
            <person name="Chang J.L."/>
            <person name="Chapple C."/>
            <person name="Chatterji S."/>
            <person name="Chinwalla A."/>
            <person name="Civetta A."/>
            <person name="Clifton S.W."/>
            <person name="Comeron J.M."/>
            <person name="Costello J.C."/>
            <person name="Coyne J.A."/>
            <person name="Daub J."/>
            <person name="David R.G."/>
            <person name="Delcher A.L."/>
            <person name="Delehaunty K."/>
            <person name="Do C.B."/>
            <person name="Ebling H."/>
            <person name="Edwards K."/>
            <person name="Eickbush T."/>
            <person name="Evans J.D."/>
            <person name="Filipski A."/>
            <person name="Findeiss S."/>
            <person name="Freyhult E."/>
            <person name="Fulton L."/>
            <person name="Fulton R."/>
            <person name="Garcia A.C."/>
            <person name="Gardiner A."/>
            <person name="Garfield D.A."/>
            <person name="Garvin B.E."/>
            <person name="Gibson G."/>
            <person name="Gilbert D."/>
            <person name="Gnerre S."/>
            <person name="Godfrey J."/>
            <person name="Good R."/>
            <person name="Gotea V."/>
            <person name="Gravely B."/>
            <person name="Greenberg A.J."/>
            <person name="Griffiths-Jones S."/>
            <person name="Gross S."/>
            <person name="Guigo R."/>
            <person name="Gustafson E.A."/>
            <person name="Haerty W."/>
            <person name="Hahn M.W."/>
            <person name="Halligan D.L."/>
            <person name="Halpern A.L."/>
            <person name="Halter G.M."/>
            <person name="Han M.V."/>
            <person name="Heger A."/>
            <person name="Hillier L."/>
            <person name="Hinrichs A.S."/>
            <person name="Holmes I."/>
            <person name="Hoskins R.A."/>
            <person name="Hubisz M.J."/>
            <person name="Hultmark D."/>
            <person name="Huntley M.A."/>
            <person name="Jaffe D.B."/>
            <person name="Jagadeeshan S."/>
            <person name="Jeck W.R."/>
            <person name="Johnson J."/>
            <person name="Jones C.D."/>
            <person name="Jordan W.C."/>
            <person name="Karpen G.H."/>
            <person name="Kataoka E."/>
            <person name="Keightley P.D."/>
            <person name="Kheradpour P."/>
            <person name="Kirkness E.F."/>
            <person name="Koerich L.B."/>
            <person name="Kristiansen K."/>
            <person name="Kudrna D."/>
            <person name="Kulathinal R.J."/>
            <person name="Kumar S."/>
            <person name="Kwok R."/>
            <person name="Lander E."/>
            <person name="Langley C.H."/>
            <person name="Lapoint R."/>
            <person name="Lazzaro B.P."/>
            <person name="Lee S.J."/>
            <person name="Levesque L."/>
            <person name="Li R."/>
            <person name="Lin C.F."/>
            <person name="Lin M.F."/>
            <person name="Lindblad-Toh K."/>
            <person name="Llopart A."/>
            <person name="Long M."/>
            <person name="Low L."/>
            <person name="Lozovsky E."/>
            <person name="Lu J."/>
            <person name="Luo M."/>
            <person name="Machado C.A."/>
            <person name="Makalowski W."/>
            <person name="Marzo M."/>
            <person name="Matsuda M."/>
            <person name="Matzkin L."/>
            <person name="McAllister B."/>
            <person name="McBride C.S."/>
            <person name="McKernan B."/>
            <person name="McKernan K."/>
            <person name="Mendez-Lago M."/>
            <person name="Minx P."/>
            <person name="Mollenhauer M.U."/>
            <person name="Montooth K."/>
            <person name="Mount S.M."/>
            <person name="Mu X."/>
            <person name="Myers E."/>
            <person name="Negre B."/>
            <person name="Newfeld S."/>
            <person name="Nielsen R."/>
            <person name="Noor M.A."/>
            <person name="O'Grady P."/>
            <person name="Pachter L."/>
            <person name="Papaceit M."/>
            <person name="Parisi M.J."/>
            <person name="Parisi M."/>
            <person name="Parts L."/>
            <person name="Pedersen J.S."/>
            <person name="Pesole G."/>
            <person name="Phillippy A.M."/>
            <person name="Ponting C.P."/>
            <person name="Pop M."/>
            <person name="Porcelli D."/>
            <person name="Powell J.R."/>
            <person name="Prohaska S."/>
            <person name="Pruitt K."/>
            <person name="Puig M."/>
            <person name="Quesneville H."/>
            <person name="Ram K.R."/>
            <person name="Rand D."/>
            <person name="Rasmussen M.D."/>
            <person name="Reed L.K."/>
            <person name="Reenan R."/>
            <person name="Reily A."/>
            <person name="Remington K.A."/>
            <person name="Rieger T.T."/>
            <person name="Ritchie M.G."/>
            <person name="Robin C."/>
            <person name="Rogers Y.H."/>
            <person name="Rohde C."/>
            <person name="Rozas J."/>
            <person name="Rubenfield M.J."/>
            <person name="Ruiz A."/>
            <person name="Russo S."/>
            <person name="Salzberg S.L."/>
            <person name="Sanchez-Gracia A."/>
            <person name="Saranga D.J."/>
            <person name="Sato H."/>
            <person name="Schaeffer S.W."/>
            <person name="Schatz M.C."/>
            <person name="Schlenke T."/>
            <person name="Schwartz R."/>
            <person name="Segarra C."/>
            <person name="Singh R.S."/>
            <person name="Sirot L."/>
            <person name="Sirota M."/>
            <person name="Sisneros N.B."/>
            <person name="Smith C.D."/>
            <person name="Smith T.F."/>
            <person name="Spieth J."/>
            <person name="Stage D.E."/>
            <person name="Stark A."/>
            <person name="Stephan W."/>
            <person name="Strausberg R.L."/>
            <person name="Strempel S."/>
            <person name="Sturgill D."/>
            <person name="Sutton G."/>
            <person name="Sutton G.G."/>
            <person name="Tao W."/>
            <person name="Teichmann S."/>
            <person name="Tobari Y.N."/>
            <person name="Tomimura Y."/>
            <person name="Tsolas J.M."/>
            <person name="Valente V.L."/>
            <person name="Venter E."/>
            <person name="Venter J.C."/>
            <person name="Vicario S."/>
            <person name="Vieira F.G."/>
            <person name="Vilella A.J."/>
            <person name="Villasante A."/>
            <person name="Walenz B."/>
            <person name="Wang J."/>
            <person name="Wasserman M."/>
            <person name="Watts T."/>
            <person name="Wilson D."/>
            <person name="Wilson R.K."/>
            <person name="Wing R.A."/>
            <person name="Wolfner M.F."/>
            <person name="Wong A."/>
            <person name="Wong G.K."/>
            <person name="Wu C.I."/>
            <person name="Wu G."/>
            <person name="Yamamoto D."/>
            <person name="Yang H.P."/>
            <person name="Yang S.P."/>
            <person name="Yorke J.A."/>
            <person name="Yoshida K."/>
            <person name="Zdobnov E."/>
            <person name="Zhang P."/>
            <person name="Zhang Y."/>
            <person name="Zimin A.V."/>
            <person name="Baldwin J."/>
            <person name="Abdouelleil A."/>
            <person name="Abdulkadir J."/>
            <person name="Abebe A."/>
            <person name="Abera B."/>
            <person name="Abreu J."/>
            <person name="Acer S.C."/>
            <person name="Aftuck L."/>
            <person name="Alexander A."/>
            <person name="An P."/>
            <person name="Anderson E."/>
            <person name="Anderson S."/>
            <person name="Arachi H."/>
            <person name="Azer M."/>
            <person name="Bachantsang P."/>
            <person name="Barry A."/>
            <person name="Bayul T."/>
            <person name="Berlin A."/>
            <person name="Bessette D."/>
            <person name="Bloom T."/>
            <person name="Blye J."/>
            <person name="Boguslavskiy L."/>
            <person name="Bonnet C."/>
            <person name="Boukhgalter B."/>
            <person name="Bourzgui I."/>
            <person name="Brown A."/>
            <person name="Cahill P."/>
            <person name="Channer S."/>
            <person name="Cheshatsang Y."/>
            <person name="Chuda L."/>
            <person name="Citroen M."/>
            <person name="Collymore A."/>
            <person name="Cooke P."/>
            <person name="Costello M."/>
            <person name="D'Aco K."/>
            <person name="Daza R."/>
            <person name="De Haan G."/>
            <person name="DeGray S."/>
            <person name="DeMaso C."/>
            <person name="Dhargay N."/>
            <person name="Dooley K."/>
            <person name="Dooley E."/>
            <person name="Doricent M."/>
            <person name="Dorje P."/>
            <person name="Dorjee K."/>
            <person name="Dupes A."/>
            <person name="Elong R."/>
            <person name="Falk J."/>
            <person name="Farina A."/>
            <person name="Faro S."/>
            <person name="Ferguson D."/>
            <person name="Fisher S."/>
            <person name="Foley C.D."/>
            <person name="Franke A."/>
            <person name="Friedrich D."/>
            <person name="Gadbois L."/>
            <person name="Gearin G."/>
            <person name="Gearin C.R."/>
            <person name="Giannoukos G."/>
            <person name="Goode T."/>
            <person name="Graham J."/>
            <person name="Grandbois E."/>
            <person name="Grewal S."/>
            <person name="Gyaltsen K."/>
            <person name="Hafez N."/>
            <person name="Hagos B."/>
            <person name="Hall J."/>
            <person name="Henson C."/>
            <person name="Hollinger A."/>
            <person name="Honan T."/>
            <person name="Huard M.D."/>
            <person name="Hughes L."/>
            <person name="Hurhula B."/>
            <person name="Husby M.E."/>
            <person name="Kamat A."/>
            <person name="Kanga B."/>
            <person name="Kashin S."/>
            <person name="Khazanovich D."/>
            <person name="Kisner P."/>
            <person name="Lance K."/>
            <person name="Lara M."/>
            <person name="Lee W."/>
            <person name="Lennon N."/>
            <person name="Letendre F."/>
            <person name="LeVine R."/>
            <person name="Lipovsky A."/>
            <person name="Liu X."/>
            <person name="Liu J."/>
            <person name="Liu S."/>
            <person name="Lokyitsang T."/>
            <person name="Lokyitsang Y."/>
            <person name="Lubonja R."/>
            <person name="Lui A."/>
            <person name="MacDonald P."/>
            <person name="Magnisalis V."/>
            <person name="Maru K."/>
            <person name="Matthews C."/>
            <person name="McCusker W."/>
            <person name="McDonough S."/>
            <person name="Mehta T."/>
            <person name="Meldrim J."/>
            <person name="Meneus L."/>
            <person name="Mihai O."/>
            <person name="Mihalev A."/>
            <person name="Mihova T."/>
            <person name="Mittelman R."/>
            <person name="Mlenga V."/>
            <person name="Montmayeur A."/>
            <person name="Mulrain L."/>
            <person name="Navidi A."/>
            <person name="Naylor J."/>
            <person name="Negash T."/>
            <person name="Nguyen T."/>
            <person name="Nguyen N."/>
            <person name="Nicol R."/>
            <person name="Norbu C."/>
            <person name="Norbu N."/>
            <person name="Novod N."/>
            <person name="O'Neill B."/>
            <person name="Osman S."/>
            <person name="Markiewicz E."/>
            <person name="Oyono O.L."/>
            <person name="Patti C."/>
            <person name="Phunkhang P."/>
            <person name="Pierre F."/>
            <person name="Priest M."/>
            <person name="Raghuraman S."/>
            <person name="Rege F."/>
            <person name="Reyes R."/>
            <person name="Rise C."/>
            <person name="Rogov P."/>
            <person name="Ross K."/>
            <person name="Ryan E."/>
            <person name="Settipalli S."/>
            <person name="Shea T."/>
            <person name="Sherpa N."/>
            <person name="Shi L."/>
            <person name="Shih D."/>
            <person name="Sparrow T."/>
            <person name="Spaulding J."/>
            <person name="Stalker J."/>
            <person name="Stange-Thomann N."/>
            <person name="Stavropoulos S."/>
            <person name="Stone C."/>
            <person name="Strader C."/>
            <person name="Tesfaye S."/>
            <person name="Thomson T."/>
            <person name="Thoulutsang Y."/>
            <person name="Thoulutsang D."/>
            <person name="Topham K."/>
            <person name="Topping I."/>
            <person name="Tsamla T."/>
            <person name="Vassiliev H."/>
            <person name="Vo A."/>
            <person name="Wangchuk T."/>
            <person name="Wangdi T."/>
            <person name="Weiand M."/>
            <person name="Wilkinson J."/>
            <person name="Wilson A."/>
            <person name="Yadav S."/>
            <person name="Young G."/>
            <person name="Yu Q."/>
            <person name="Zembek L."/>
            <person name="Zhong D."/>
            <person name="Zimmer A."/>
            <person name="Zwirko Z."/>
            <person name="Jaffe D.B."/>
            <person name="Alvarez P."/>
            <person name="Brockman W."/>
            <person name="Butler J."/>
            <person name="Chin C."/>
            <person name="Gnerre S."/>
            <person name="Grabherr M."/>
            <person name="Kleber M."/>
            <person name="Mauceli E."/>
            <person name="MacCallum I."/>
        </authorList>
    </citation>
    <scope>NUCLEOTIDE SEQUENCE [LARGE SCALE GENOMIC DNA]</scope>
    <source>
        <strain evidence="4">Tucson 15010-1051.87</strain>
    </source>
</reference>
<protein>
    <recommendedName>
        <fullName evidence="2">Peptidase S1 domain-containing protein</fullName>
    </recommendedName>
</protein>
<evidence type="ECO:0000256" key="1">
    <source>
        <dbReference type="SAM" id="SignalP"/>
    </source>
</evidence>
<dbReference type="InterPro" id="IPR043504">
    <property type="entry name" value="Peptidase_S1_PA_chymotrypsin"/>
</dbReference>
<dbReference type="eggNOG" id="KOG3627">
    <property type="taxonomic scope" value="Eukaryota"/>
</dbReference>
<gene>
    <name evidence="3" type="primary">Dvir\GJ18040</name>
    <name evidence="3" type="ORF">Dvir_GJ18040</name>
</gene>
<dbReference type="Gene3D" id="2.40.10.10">
    <property type="entry name" value="Trypsin-like serine proteases"/>
    <property type="match status" value="1"/>
</dbReference>
<dbReference type="PROSITE" id="PS50240">
    <property type="entry name" value="TRYPSIN_DOM"/>
    <property type="match status" value="1"/>
</dbReference>
<dbReference type="CDD" id="cd00190">
    <property type="entry name" value="Tryp_SPc"/>
    <property type="match status" value="1"/>
</dbReference>
<keyword evidence="1" id="KW-0732">Signal</keyword>
<dbReference type="AlphaFoldDB" id="B4M8U6"/>
<dbReference type="Pfam" id="PF00089">
    <property type="entry name" value="Trypsin"/>
    <property type="match status" value="1"/>
</dbReference>
<dbReference type="EMBL" id="CH940654">
    <property type="protein sequence ID" value="EDW57622.2"/>
    <property type="molecule type" value="Genomic_DNA"/>
</dbReference>
<dbReference type="InterPro" id="IPR001254">
    <property type="entry name" value="Trypsin_dom"/>
</dbReference>
<name>B4M8U6_DROVI</name>
<feature type="chain" id="PRO_5006457711" description="Peptidase S1 domain-containing protein" evidence="1">
    <location>
        <begin position="23"/>
        <end position="481"/>
    </location>
</feature>
<dbReference type="PANTHER" id="PTHR24258:SF129">
    <property type="entry name" value="LP15124P-RELATED"/>
    <property type="match status" value="1"/>
</dbReference>
<dbReference type="SUPFAM" id="SSF50494">
    <property type="entry name" value="Trypsin-like serine proteases"/>
    <property type="match status" value="1"/>
</dbReference>
<proteinExistence type="predicted"/>
<evidence type="ECO:0000313" key="3">
    <source>
        <dbReference type="EMBL" id="EDW57622.2"/>
    </source>
</evidence>
<sequence>MLISRAWLCCFLTFIYLREAQGQEDDDDYNMLESLVNNATDNINSSTKSTDLNEDVTERQEEEDLLDIYIYNNSVIDNINSSTDTKPTHNDNNNITSQLQLFKDALQEEIFSITHKYINISDRIKVKTEIEKTFEQIERIMLAQEKAQSTDNPLKITCATTTIDPTTPATTTTTTTTTTPSPIRKCGENMTNRCVRRWDCKTQTTVEEKYIINLREENECHYLETCCSDSNIRNVTLPSHSVDKDSRCGLTNPKGVYFTIVGNVRDEANFGEYPWIVGVYTILSEYRVGGSLIAPRVVLSTANILNKIEDFKVRAGDWDMATENEILPYQERSAKIIPNTNYSLQPFSNNIALLILNATFSPAVHVRPICLPEGGIFDYTNCIAAGWNRYTRNGRSIVTTMRLSVTKCADGTHDSFLCVTGNSHNLAFSTGSALVCPKVNESPNRYYQIGSWSHGDTPNRTMFTNVEKFLDWIHNEIDQVN</sequence>
<dbReference type="HOGENOM" id="CLU_006842_13_1_1"/>
<keyword evidence="4" id="KW-1185">Reference proteome</keyword>
<feature type="domain" description="Peptidase S1" evidence="2">
    <location>
        <begin position="260"/>
        <end position="478"/>
    </location>
</feature>
<feature type="signal peptide" evidence="1">
    <location>
        <begin position="1"/>
        <end position="22"/>
    </location>
</feature>
<evidence type="ECO:0000259" key="2">
    <source>
        <dbReference type="PROSITE" id="PS50240"/>
    </source>
</evidence>
<evidence type="ECO:0000313" key="4">
    <source>
        <dbReference type="Proteomes" id="UP000008792"/>
    </source>
</evidence>
<dbReference type="SMART" id="SM00020">
    <property type="entry name" value="Tryp_SPc"/>
    <property type="match status" value="1"/>
</dbReference>
<dbReference type="Proteomes" id="UP000008792">
    <property type="component" value="Unassembled WGS sequence"/>
</dbReference>